<dbReference type="PANTHER" id="PTHR45544:SF1">
    <property type="entry name" value="THIOSULFATE:GLUTATHIONE SULFURTRANSFERASE"/>
    <property type="match status" value="1"/>
</dbReference>
<evidence type="ECO:0000313" key="4">
    <source>
        <dbReference type="Proteomes" id="UP000694540"/>
    </source>
</evidence>
<evidence type="ECO:0000313" key="3">
    <source>
        <dbReference type="Ensembl" id="ENSCWAP00000029174.1"/>
    </source>
</evidence>
<dbReference type="GeneTree" id="ENSGT00990000212449"/>
<accession>A0A8C3YW02</accession>
<reference evidence="3" key="2">
    <citation type="submission" date="2025-09" db="UniProtKB">
        <authorList>
            <consortium name="Ensembl"/>
        </authorList>
    </citation>
    <scope>IDENTIFICATION</scope>
</reference>
<dbReference type="AlphaFoldDB" id="A0A8C3YW02"/>
<keyword evidence="4" id="KW-1185">Reference proteome</keyword>
<protein>
    <submittedName>
        <fullName evidence="3">Uncharacterized protein</fullName>
    </submittedName>
</protein>
<keyword evidence="2" id="KW-0812">Transmembrane</keyword>
<dbReference type="GO" id="GO:0070221">
    <property type="term" value="P:sulfide oxidation, using sulfide:quinone oxidoreductase"/>
    <property type="evidence" value="ECO:0007669"/>
    <property type="project" value="InterPro"/>
</dbReference>
<feature type="active site" description="Cysteine persulfide intermediate" evidence="1">
    <location>
        <position position="31"/>
    </location>
</feature>
<feature type="transmembrane region" description="Helical" evidence="2">
    <location>
        <begin position="21"/>
        <end position="38"/>
    </location>
</feature>
<evidence type="ECO:0000256" key="1">
    <source>
        <dbReference type="PIRSR" id="PIRSR642457-1"/>
    </source>
</evidence>
<dbReference type="Proteomes" id="UP000694540">
    <property type="component" value="Unplaced"/>
</dbReference>
<dbReference type="GO" id="GO:0050337">
    <property type="term" value="F:thiosulfate-thiol sulfurtransferase activity"/>
    <property type="evidence" value="ECO:0007669"/>
    <property type="project" value="InterPro"/>
</dbReference>
<keyword evidence="2" id="KW-0472">Membrane</keyword>
<organism evidence="3 4">
    <name type="scientific">Catagonus wagneri</name>
    <name type="common">Chacoan peccary</name>
    <dbReference type="NCBI Taxonomy" id="51154"/>
    <lineage>
        <taxon>Eukaryota</taxon>
        <taxon>Metazoa</taxon>
        <taxon>Chordata</taxon>
        <taxon>Craniata</taxon>
        <taxon>Vertebrata</taxon>
        <taxon>Euteleostomi</taxon>
        <taxon>Mammalia</taxon>
        <taxon>Eutheria</taxon>
        <taxon>Laurasiatheria</taxon>
        <taxon>Artiodactyla</taxon>
        <taxon>Suina</taxon>
        <taxon>Tayassuidae</taxon>
        <taxon>Catagonus</taxon>
    </lineage>
</organism>
<evidence type="ECO:0000256" key="2">
    <source>
        <dbReference type="SAM" id="Phobius"/>
    </source>
</evidence>
<dbReference type="PANTHER" id="PTHR45544">
    <property type="entry name" value="THIOSULFATE:GLUTATHIONE SULFURTRANSFERASE"/>
    <property type="match status" value="1"/>
</dbReference>
<dbReference type="InterPro" id="IPR042457">
    <property type="entry name" value="TSTD1_mml"/>
</dbReference>
<reference evidence="3" key="1">
    <citation type="submission" date="2025-08" db="UniProtKB">
        <authorList>
            <consortium name="Ensembl"/>
        </authorList>
    </citation>
    <scope>IDENTIFICATION</scope>
</reference>
<sequence length="66" mass="7666">MEPAVFKALDSAEKPKLEDENLIFFFFFFFCLFGLQTTQAMQVAQDLGYIGQNCEGAYKEWFHKEG</sequence>
<name>A0A8C3YW02_9CETA</name>
<proteinExistence type="predicted"/>
<keyword evidence="2" id="KW-1133">Transmembrane helix</keyword>
<dbReference type="GO" id="GO:0005737">
    <property type="term" value="C:cytoplasm"/>
    <property type="evidence" value="ECO:0007669"/>
    <property type="project" value="TreeGrafter"/>
</dbReference>
<dbReference type="Ensembl" id="ENSCWAT00000031611.1">
    <property type="protein sequence ID" value="ENSCWAP00000029174.1"/>
    <property type="gene ID" value="ENSCWAG00000021861.1"/>
</dbReference>